<keyword evidence="3" id="KW-1185">Reference proteome</keyword>
<evidence type="ECO:0000256" key="1">
    <source>
        <dbReference type="SAM" id="Phobius"/>
    </source>
</evidence>
<keyword evidence="1" id="KW-0812">Transmembrane</keyword>
<proteinExistence type="predicted"/>
<feature type="transmembrane region" description="Helical" evidence="1">
    <location>
        <begin position="7"/>
        <end position="32"/>
    </location>
</feature>
<evidence type="ECO:0000313" key="3">
    <source>
        <dbReference type="Proteomes" id="UP000191257"/>
    </source>
</evidence>
<dbReference type="KEGG" id="pye:A6J80_20005"/>
<protein>
    <submittedName>
        <fullName evidence="2">Uncharacterized protein</fullName>
    </submittedName>
</protein>
<dbReference type="AlphaFoldDB" id="A0A1V0GWZ4"/>
<keyword evidence="1" id="KW-1133">Transmembrane helix</keyword>
<sequence>MPRLVRLYIVSIAWGALLGAVFTGLLIALDVAGLRHLVWATRGGFIAVAMLLAFHILLFSGVQFGIAVMRMAQGRDSGPRGLRRPLGAPLPIMIPARKNT</sequence>
<dbReference type="EMBL" id="CP020442">
    <property type="protein sequence ID" value="ARC38341.1"/>
    <property type="molecule type" value="Genomic_DNA"/>
</dbReference>
<accession>A0A1V0GWZ4</accession>
<evidence type="ECO:0000313" key="2">
    <source>
        <dbReference type="EMBL" id="ARC38341.1"/>
    </source>
</evidence>
<reference evidence="2" key="1">
    <citation type="submission" date="2017-12" db="EMBL/GenBank/DDBJ databases">
        <title>FDA dAtabase for Regulatory Grade micrObial Sequences (FDA-ARGOS): Supporting development and validation of Infectious Disease Dx tests.</title>
        <authorList>
            <person name="Campos J."/>
            <person name="Goldberg B."/>
            <person name="Tallon L."/>
            <person name="Sadzewicz L."/>
            <person name="Sengamalay N."/>
            <person name="Ott S."/>
            <person name="Godinez A."/>
            <person name="Nagaraj S."/>
            <person name="Vyas G."/>
            <person name="Aluvathingal J."/>
            <person name="Nadendla S."/>
            <person name="Geyer C."/>
            <person name="Nandy P."/>
            <person name="Hobson J."/>
            <person name="Sichtig H."/>
        </authorList>
    </citation>
    <scope>NUCLEOTIDE SEQUENCE</scope>
    <source>
        <strain evidence="2">FDAARGOS_252</strain>
    </source>
</reference>
<feature type="transmembrane region" description="Helical" evidence="1">
    <location>
        <begin position="44"/>
        <end position="68"/>
    </location>
</feature>
<keyword evidence="1" id="KW-0472">Membrane</keyword>
<organism evidence="2 3">
    <name type="scientific">Paracoccus yeei</name>
    <dbReference type="NCBI Taxonomy" id="147645"/>
    <lineage>
        <taxon>Bacteria</taxon>
        <taxon>Pseudomonadati</taxon>
        <taxon>Pseudomonadota</taxon>
        <taxon>Alphaproteobacteria</taxon>
        <taxon>Rhodobacterales</taxon>
        <taxon>Paracoccaceae</taxon>
        <taxon>Paracoccus</taxon>
    </lineage>
</organism>
<gene>
    <name evidence="2" type="ORF">A6J80_20005</name>
</gene>
<dbReference type="RefSeq" id="WP_080622701.1">
    <property type="nucleotide sequence ID" value="NZ_CAUQGX010000001.1"/>
</dbReference>
<dbReference type="eggNOG" id="ENOG5032YDV">
    <property type="taxonomic scope" value="Bacteria"/>
</dbReference>
<dbReference type="Proteomes" id="UP000191257">
    <property type="component" value="Chromosome"/>
</dbReference>
<name>A0A1V0GWZ4_9RHOB</name>
<dbReference type="STRING" id="147645.A6J80_20005"/>